<name>A0A974HN88_XENLA</name>
<evidence type="ECO:0000313" key="2">
    <source>
        <dbReference type="Proteomes" id="UP000694892"/>
    </source>
</evidence>
<dbReference type="AlphaFoldDB" id="A0A974HN88"/>
<dbReference type="Proteomes" id="UP000694892">
    <property type="component" value="Chromosome 4L"/>
</dbReference>
<proteinExistence type="predicted"/>
<sequence length="99" mass="11147">MVLPIEPTSSAALLGLTTGIVFSKKSRVFLQTLLYYAKKITLLKWNRPAAPTIEACKALVNTALPFYKEAYIAWGCQDKFIDIWLLWILNSDTNSPKVL</sequence>
<gene>
    <name evidence="1" type="ORF">XELAEV_18022480mg</name>
</gene>
<reference evidence="2" key="1">
    <citation type="journal article" date="2016" name="Nature">
        <title>Genome evolution in the allotetraploid frog Xenopus laevis.</title>
        <authorList>
            <person name="Session A.M."/>
            <person name="Uno Y."/>
            <person name="Kwon T."/>
            <person name="Chapman J.A."/>
            <person name="Toyoda A."/>
            <person name="Takahashi S."/>
            <person name="Fukui A."/>
            <person name="Hikosaka A."/>
            <person name="Suzuki A."/>
            <person name="Kondo M."/>
            <person name="van Heeringen S.J."/>
            <person name="Quigley I."/>
            <person name="Heinz S."/>
            <person name="Ogino H."/>
            <person name="Ochi H."/>
            <person name="Hellsten U."/>
            <person name="Lyons J.B."/>
            <person name="Simakov O."/>
            <person name="Putnam N."/>
            <person name="Stites J."/>
            <person name="Kuroki Y."/>
            <person name="Tanaka T."/>
            <person name="Michiue T."/>
            <person name="Watanabe M."/>
            <person name="Bogdanovic O."/>
            <person name="Lister R."/>
            <person name="Georgiou G."/>
            <person name="Paranjpe S.S."/>
            <person name="van Kruijsbergen I."/>
            <person name="Shu S."/>
            <person name="Carlson J."/>
            <person name="Kinoshita T."/>
            <person name="Ohta Y."/>
            <person name="Mawaribuchi S."/>
            <person name="Jenkins J."/>
            <person name="Grimwood J."/>
            <person name="Schmutz J."/>
            <person name="Mitros T."/>
            <person name="Mozaffari S.V."/>
            <person name="Suzuki Y."/>
            <person name="Haramoto Y."/>
            <person name="Yamamoto T.S."/>
            <person name="Takagi C."/>
            <person name="Heald R."/>
            <person name="Miller K."/>
            <person name="Haudenschild C."/>
            <person name="Kitzman J."/>
            <person name="Nakayama T."/>
            <person name="Izutsu Y."/>
            <person name="Robert J."/>
            <person name="Fortriede J."/>
            <person name="Burns K."/>
            <person name="Lotay V."/>
            <person name="Karimi K."/>
            <person name="Yasuoka Y."/>
            <person name="Dichmann D.S."/>
            <person name="Flajnik M.F."/>
            <person name="Houston D.W."/>
            <person name="Shendure J."/>
            <person name="DuPasquier L."/>
            <person name="Vize P.D."/>
            <person name="Zorn A.M."/>
            <person name="Ito M."/>
            <person name="Marcotte E.M."/>
            <person name="Wallingford J.B."/>
            <person name="Ito Y."/>
            <person name="Asashima M."/>
            <person name="Ueno N."/>
            <person name="Matsuda Y."/>
            <person name="Veenstra G.J."/>
            <person name="Fujiyama A."/>
            <person name="Harland R.M."/>
            <person name="Taira M."/>
            <person name="Rokhsar D.S."/>
        </authorList>
    </citation>
    <scope>NUCLEOTIDE SEQUENCE [LARGE SCALE GENOMIC DNA]</scope>
    <source>
        <strain evidence="2">J</strain>
    </source>
</reference>
<evidence type="ECO:0000313" key="1">
    <source>
        <dbReference type="EMBL" id="OCT84332.1"/>
    </source>
</evidence>
<accession>A0A974HN88</accession>
<dbReference type="EMBL" id="CM004472">
    <property type="protein sequence ID" value="OCT84332.1"/>
    <property type="molecule type" value="Genomic_DNA"/>
</dbReference>
<organism evidence="1 2">
    <name type="scientific">Xenopus laevis</name>
    <name type="common">African clawed frog</name>
    <dbReference type="NCBI Taxonomy" id="8355"/>
    <lineage>
        <taxon>Eukaryota</taxon>
        <taxon>Metazoa</taxon>
        <taxon>Chordata</taxon>
        <taxon>Craniata</taxon>
        <taxon>Vertebrata</taxon>
        <taxon>Euteleostomi</taxon>
        <taxon>Amphibia</taxon>
        <taxon>Batrachia</taxon>
        <taxon>Anura</taxon>
        <taxon>Pipoidea</taxon>
        <taxon>Pipidae</taxon>
        <taxon>Xenopodinae</taxon>
        <taxon>Xenopus</taxon>
        <taxon>Xenopus</taxon>
    </lineage>
</organism>
<protein>
    <submittedName>
        <fullName evidence="1">Uncharacterized protein</fullName>
    </submittedName>
</protein>